<name>A0ABT3RAU0_9BACT</name>
<evidence type="ECO:0000313" key="1">
    <source>
        <dbReference type="EMBL" id="MCX2738549.1"/>
    </source>
</evidence>
<organism evidence="1 2">
    <name type="scientific">Pontibacter anaerobius</name>
    <dbReference type="NCBI Taxonomy" id="2993940"/>
    <lineage>
        <taxon>Bacteria</taxon>
        <taxon>Pseudomonadati</taxon>
        <taxon>Bacteroidota</taxon>
        <taxon>Cytophagia</taxon>
        <taxon>Cytophagales</taxon>
        <taxon>Hymenobacteraceae</taxon>
        <taxon>Pontibacter</taxon>
    </lineage>
</organism>
<dbReference type="Proteomes" id="UP001207228">
    <property type="component" value="Unassembled WGS sequence"/>
</dbReference>
<keyword evidence="2" id="KW-1185">Reference proteome</keyword>
<proteinExistence type="predicted"/>
<dbReference type="PIRSF" id="PIRSF034110">
    <property type="entry name" value="DUF1203"/>
    <property type="match status" value="1"/>
</dbReference>
<dbReference type="InterPro" id="IPR009593">
    <property type="entry name" value="DUF1203"/>
</dbReference>
<accession>A0ABT3RAU0</accession>
<dbReference type="RefSeq" id="WP_266050608.1">
    <property type="nucleotide sequence ID" value="NZ_JAPFQO010000001.1"/>
</dbReference>
<protein>
    <submittedName>
        <fullName evidence="1">DUF1203 domain-containing protein</fullName>
    </submittedName>
</protein>
<comment type="caution">
    <text evidence="1">The sequence shown here is derived from an EMBL/GenBank/DDBJ whole genome shotgun (WGS) entry which is preliminary data.</text>
</comment>
<gene>
    <name evidence="1" type="ORF">OO017_01205</name>
</gene>
<evidence type="ECO:0000313" key="2">
    <source>
        <dbReference type="Proteomes" id="UP001207228"/>
    </source>
</evidence>
<dbReference type="Pfam" id="PF06718">
    <property type="entry name" value="DUF1203"/>
    <property type="match status" value="1"/>
</dbReference>
<dbReference type="EMBL" id="JAPFQO010000001">
    <property type="protein sequence ID" value="MCX2738549.1"/>
    <property type="molecule type" value="Genomic_DNA"/>
</dbReference>
<reference evidence="1 2" key="1">
    <citation type="submission" date="2022-11" db="EMBL/GenBank/DDBJ databases">
        <title>The characterization of three novel Bacteroidetes species and genomic analysis of their roles in tidal elemental geochemical cycles.</title>
        <authorList>
            <person name="Ma K.-J."/>
        </authorList>
    </citation>
    <scope>NUCLEOTIDE SEQUENCE [LARGE SCALE GENOMIC DNA]</scope>
    <source>
        <strain evidence="1 2">M82</strain>
    </source>
</reference>
<sequence>MDVNFRISAIGNNFNHLFNWGKSDLSSIGAIKMIVDAKPGYPCRVSLEDAEIGEEVILLPFKHHDTDSPYQASGPIFVRKNAVHANLEINEIPKMLLHRLLSLRVYDSNGMMIDARTTEGKELKEAIQDIFNNRSADYIQIHNSSPGCYNCQVNRME</sequence>